<name>A0A0F9EMG7_9ZZZZ</name>
<accession>A0A0F9EMG7</accession>
<dbReference type="EMBL" id="LAZR01024400">
    <property type="protein sequence ID" value="KKL75273.1"/>
    <property type="molecule type" value="Genomic_DNA"/>
</dbReference>
<dbReference type="AlphaFoldDB" id="A0A0F9EMG7"/>
<comment type="caution">
    <text evidence="1">The sequence shown here is derived from an EMBL/GenBank/DDBJ whole genome shotgun (WGS) entry which is preliminary data.</text>
</comment>
<proteinExistence type="predicted"/>
<gene>
    <name evidence="1" type="ORF">LCGC14_2056610</name>
</gene>
<protein>
    <submittedName>
        <fullName evidence="1">Uncharacterized protein</fullName>
    </submittedName>
</protein>
<feature type="non-terminal residue" evidence="1">
    <location>
        <position position="1"/>
    </location>
</feature>
<organism evidence="1">
    <name type="scientific">marine sediment metagenome</name>
    <dbReference type="NCBI Taxonomy" id="412755"/>
    <lineage>
        <taxon>unclassified sequences</taxon>
        <taxon>metagenomes</taxon>
        <taxon>ecological metagenomes</taxon>
    </lineage>
</organism>
<evidence type="ECO:0000313" key="1">
    <source>
        <dbReference type="EMBL" id="KKL75273.1"/>
    </source>
</evidence>
<reference evidence="1" key="1">
    <citation type="journal article" date="2015" name="Nature">
        <title>Complex archaea that bridge the gap between prokaryotes and eukaryotes.</title>
        <authorList>
            <person name="Spang A."/>
            <person name="Saw J.H."/>
            <person name="Jorgensen S.L."/>
            <person name="Zaremba-Niedzwiedzka K."/>
            <person name="Martijn J."/>
            <person name="Lind A.E."/>
            <person name="van Eijk R."/>
            <person name="Schleper C."/>
            <person name="Guy L."/>
            <person name="Ettema T.J."/>
        </authorList>
    </citation>
    <scope>NUCLEOTIDE SEQUENCE</scope>
</reference>
<sequence length="32" mass="3761">LRALVATATKLPFGDMPEDREEYYNFRAEEMP</sequence>